<dbReference type="Proteomes" id="UP000036987">
    <property type="component" value="Unassembled WGS sequence"/>
</dbReference>
<organism evidence="2 3">
    <name type="scientific">Zostera marina</name>
    <name type="common">Eelgrass</name>
    <dbReference type="NCBI Taxonomy" id="29655"/>
    <lineage>
        <taxon>Eukaryota</taxon>
        <taxon>Viridiplantae</taxon>
        <taxon>Streptophyta</taxon>
        <taxon>Embryophyta</taxon>
        <taxon>Tracheophyta</taxon>
        <taxon>Spermatophyta</taxon>
        <taxon>Magnoliopsida</taxon>
        <taxon>Liliopsida</taxon>
        <taxon>Zosteraceae</taxon>
        <taxon>Zostera</taxon>
    </lineage>
</organism>
<gene>
    <name evidence="2" type="ORF">ZOSMA_9G00780</name>
</gene>
<keyword evidence="1" id="KW-0539">Nucleus</keyword>
<name>A0A0K9NJ16_ZOSMR</name>
<dbReference type="Gene3D" id="1.10.246.20">
    <property type="entry name" value="Coactivator CBP, KIX domain"/>
    <property type="match status" value="1"/>
</dbReference>
<dbReference type="EMBL" id="LFYR01002228">
    <property type="protein sequence ID" value="KMZ55975.1"/>
    <property type="molecule type" value="Genomic_DNA"/>
</dbReference>
<dbReference type="GO" id="GO:0006355">
    <property type="term" value="P:regulation of DNA-templated transcription"/>
    <property type="evidence" value="ECO:0007669"/>
    <property type="project" value="InterPro"/>
</dbReference>
<proteinExistence type="predicted"/>
<protein>
    <submittedName>
        <fullName evidence="2">Uncharacterized protein</fullName>
    </submittedName>
</protein>
<evidence type="ECO:0000256" key="1">
    <source>
        <dbReference type="ARBA" id="ARBA00023242"/>
    </source>
</evidence>
<dbReference type="GO" id="GO:0003712">
    <property type="term" value="F:transcription coregulator activity"/>
    <property type="evidence" value="ECO:0007669"/>
    <property type="project" value="InterPro"/>
</dbReference>
<comment type="caution">
    <text evidence="2">The sequence shown here is derived from an EMBL/GenBank/DDBJ whole genome shotgun (WGS) entry which is preliminary data.</text>
</comment>
<dbReference type="InterPro" id="IPR036529">
    <property type="entry name" value="KIX_dom_sf"/>
</dbReference>
<dbReference type="PANTHER" id="PTHR35300">
    <property type="entry name" value="COACTIVATOR CBP, KIX DOMAIN-CONTAINING PROTEIN-RELATED"/>
    <property type="match status" value="1"/>
</dbReference>
<dbReference type="PANTHER" id="PTHR35300:SF4">
    <property type="entry name" value="HISTONE ACETYLTRANSFERASE"/>
    <property type="match status" value="1"/>
</dbReference>
<accession>A0A0K9NJ16</accession>
<dbReference type="AlphaFoldDB" id="A0A0K9NJ16"/>
<keyword evidence="3" id="KW-1185">Reference proteome</keyword>
<dbReference type="OrthoDB" id="1937968at2759"/>
<dbReference type="STRING" id="29655.A0A0K9NJ16"/>
<sequence length="281" mass="31888">MPRPYECVRRAWHSERHHPIRGSLIKELFRLANEVHSTNTRKNREWREKLPFVVIKAEEMMYSKANSEAEYMDPNTLWKRTNDAIDAIIRKDESTETEHLLKPCIEAALGLGCIPRRASRSQRNVNPRCYLTSVGARDSIDAASASAASTSSPSDQFRSNSSEQQLAVWLSSLSGAGADASFEPGVYLNYPLYDTENHEILKQKLHLPHPFSSNWTHETSDSDTTQQEGELLIHNFLGISHIEEKDDNDVYYPVASSASDLECDLSLHLGPSSKFQIDHRY</sequence>
<reference evidence="3" key="1">
    <citation type="journal article" date="2016" name="Nature">
        <title>The genome of the seagrass Zostera marina reveals angiosperm adaptation to the sea.</title>
        <authorList>
            <person name="Olsen J.L."/>
            <person name="Rouze P."/>
            <person name="Verhelst B."/>
            <person name="Lin Y.-C."/>
            <person name="Bayer T."/>
            <person name="Collen J."/>
            <person name="Dattolo E."/>
            <person name="De Paoli E."/>
            <person name="Dittami S."/>
            <person name="Maumus F."/>
            <person name="Michel G."/>
            <person name="Kersting A."/>
            <person name="Lauritano C."/>
            <person name="Lohaus R."/>
            <person name="Toepel M."/>
            <person name="Tonon T."/>
            <person name="Vanneste K."/>
            <person name="Amirebrahimi M."/>
            <person name="Brakel J."/>
            <person name="Bostroem C."/>
            <person name="Chovatia M."/>
            <person name="Grimwood J."/>
            <person name="Jenkins J.W."/>
            <person name="Jueterbock A."/>
            <person name="Mraz A."/>
            <person name="Stam W.T."/>
            <person name="Tice H."/>
            <person name="Bornberg-Bauer E."/>
            <person name="Green P.J."/>
            <person name="Pearson G.A."/>
            <person name="Procaccini G."/>
            <person name="Duarte C.M."/>
            <person name="Schmutz J."/>
            <person name="Reusch T.B.H."/>
            <person name="Van de Peer Y."/>
        </authorList>
    </citation>
    <scope>NUCLEOTIDE SEQUENCE [LARGE SCALE GENOMIC DNA]</scope>
    <source>
        <strain evidence="3">cv. Finnish</strain>
    </source>
</reference>
<evidence type="ECO:0000313" key="3">
    <source>
        <dbReference type="Proteomes" id="UP000036987"/>
    </source>
</evidence>
<evidence type="ECO:0000313" key="2">
    <source>
        <dbReference type="EMBL" id="KMZ55975.1"/>
    </source>
</evidence>